<proteinExistence type="predicted"/>
<sequence length="36" mass="3917">MAAAYMAADIFHGTGFSLTPILLSVSAVSYSLHFYY</sequence>
<dbReference type="AlphaFoldDB" id="A0A383CXV7"/>
<reference evidence="1" key="1">
    <citation type="submission" date="2018-05" db="EMBL/GenBank/DDBJ databases">
        <authorList>
            <person name="Lanie J.A."/>
            <person name="Ng W.-L."/>
            <person name="Kazmierczak K.M."/>
            <person name="Andrzejewski T.M."/>
            <person name="Davidsen T.M."/>
            <person name="Wayne K.J."/>
            <person name="Tettelin H."/>
            <person name="Glass J.I."/>
            <person name="Rusch D."/>
            <person name="Podicherti R."/>
            <person name="Tsui H.-C.T."/>
            <person name="Winkler M.E."/>
        </authorList>
    </citation>
    <scope>NUCLEOTIDE SEQUENCE</scope>
</reference>
<organism evidence="1">
    <name type="scientific">marine metagenome</name>
    <dbReference type="NCBI Taxonomy" id="408172"/>
    <lineage>
        <taxon>unclassified sequences</taxon>
        <taxon>metagenomes</taxon>
        <taxon>ecological metagenomes</taxon>
    </lineage>
</organism>
<feature type="non-terminal residue" evidence="1">
    <location>
        <position position="36"/>
    </location>
</feature>
<accession>A0A383CXV7</accession>
<dbReference type="EMBL" id="UINC01212717">
    <property type="protein sequence ID" value="SVE37167.1"/>
    <property type="molecule type" value="Genomic_DNA"/>
</dbReference>
<protein>
    <submittedName>
        <fullName evidence="1">Uncharacterized protein</fullName>
    </submittedName>
</protein>
<gene>
    <name evidence="1" type="ORF">METZ01_LOCUS490021</name>
</gene>
<evidence type="ECO:0000313" key="1">
    <source>
        <dbReference type="EMBL" id="SVE37167.1"/>
    </source>
</evidence>
<name>A0A383CXV7_9ZZZZ</name>